<dbReference type="PROSITE" id="PS51257">
    <property type="entry name" value="PROKAR_LIPOPROTEIN"/>
    <property type="match status" value="1"/>
</dbReference>
<dbReference type="RefSeq" id="WP_227806459.1">
    <property type="nucleotide sequence ID" value="NZ_BBNU01000019.1"/>
</dbReference>
<dbReference type="InterPro" id="IPR014718">
    <property type="entry name" value="GH-type_carb-bd"/>
</dbReference>
<sequence>MSTTKRNILFYFCLALTALVASSCNSSKSDKEATQNKKQPVDYIDPIIGAITYGKKSKDAHGFGKTFPGAATPFGLVQLSPDTVSDGDNGSGYSYEHPTMEGFSFTHMSGVGWFGDLGNFLVTPTIGKLQTNRGVAKNPESGYRSRYSHDTETTEAGYYAVTMDDYNVKAELTSAPRAGIIRFTYPESDSSRVQIDLARRVGGTSTEQYIKVVNENTIQGWMKCPPEGGGWGAGQGKADYVVYFYCQFSKL</sequence>
<evidence type="ECO:0000256" key="1">
    <source>
        <dbReference type="ARBA" id="ARBA00001913"/>
    </source>
</evidence>
<dbReference type="AlphaFoldDB" id="A0A090X1Q0"/>
<accession>A0A090X1Q0</accession>
<dbReference type="EMBL" id="BBNU01000019">
    <property type="protein sequence ID" value="GAL81899.1"/>
    <property type="molecule type" value="Genomic_DNA"/>
</dbReference>
<name>A0A090X1Q0_9FLAO</name>
<organism evidence="6 7">
    <name type="scientific">Algibacter lectus</name>
    <dbReference type="NCBI Taxonomy" id="221126"/>
    <lineage>
        <taxon>Bacteria</taxon>
        <taxon>Pseudomonadati</taxon>
        <taxon>Bacteroidota</taxon>
        <taxon>Flavobacteriia</taxon>
        <taxon>Flavobacteriales</taxon>
        <taxon>Flavobacteriaceae</taxon>
        <taxon>Algibacter</taxon>
    </lineage>
</organism>
<reference evidence="6 7" key="1">
    <citation type="journal article" date="2014" name="Genome Announc.">
        <title>Draft Genome Sequences of Marine Flavobacterium Algibacter lectus Strains SS8 and NR4.</title>
        <authorList>
            <person name="Takatani N."/>
            <person name="Nakanishi M."/>
            <person name="Meirelles P."/>
            <person name="Mino S."/>
            <person name="Suda W."/>
            <person name="Oshima K."/>
            <person name="Hattori M."/>
            <person name="Ohkuma M."/>
            <person name="Hosokawa M."/>
            <person name="Miyashita K."/>
            <person name="Thompson F.L."/>
            <person name="Niwa A."/>
            <person name="Sawabe T."/>
            <person name="Sawabe T."/>
        </authorList>
    </citation>
    <scope>NUCLEOTIDE SEQUENCE [LARGE SCALE GENOMIC DNA]</scope>
    <source>
        <strain evidence="7">JCM19274</strain>
    </source>
</reference>
<evidence type="ECO:0000256" key="2">
    <source>
        <dbReference type="ARBA" id="ARBA00011245"/>
    </source>
</evidence>
<gene>
    <name evidence="6" type="ORF">JCM19274_2883</name>
</gene>
<feature type="chain" id="PRO_5001868781" evidence="4">
    <location>
        <begin position="24"/>
        <end position="251"/>
    </location>
</feature>
<keyword evidence="4" id="KW-0732">Signal</keyword>
<dbReference type="Gene3D" id="2.70.98.10">
    <property type="match status" value="1"/>
</dbReference>
<dbReference type="PANTHER" id="PTHR12143:SF39">
    <property type="entry name" value="SECRETED PROTEIN"/>
    <property type="match status" value="1"/>
</dbReference>
<evidence type="ECO:0000256" key="4">
    <source>
        <dbReference type="SAM" id="SignalP"/>
    </source>
</evidence>
<evidence type="ECO:0000313" key="7">
    <source>
        <dbReference type="Proteomes" id="UP000029643"/>
    </source>
</evidence>
<comment type="subunit">
    <text evidence="2">Monomer.</text>
</comment>
<proteinExistence type="predicted"/>
<dbReference type="Proteomes" id="UP000029643">
    <property type="component" value="Unassembled WGS sequence"/>
</dbReference>
<evidence type="ECO:0000259" key="5">
    <source>
        <dbReference type="Pfam" id="PF17678"/>
    </source>
</evidence>
<comment type="caution">
    <text evidence="6">The sequence shown here is derived from an EMBL/GenBank/DDBJ whole genome shotgun (WGS) entry which is preliminary data.</text>
</comment>
<dbReference type="GO" id="GO:0000224">
    <property type="term" value="F:peptide-N4-(N-acetyl-beta-glucosaminyl)asparagine amidase activity"/>
    <property type="evidence" value="ECO:0007669"/>
    <property type="project" value="TreeGrafter"/>
</dbReference>
<dbReference type="GO" id="GO:0005829">
    <property type="term" value="C:cytosol"/>
    <property type="evidence" value="ECO:0007669"/>
    <property type="project" value="TreeGrafter"/>
</dbReference>
<evidence type="ECO:0000256" key="3">
    <source>
        <dbReference type="ARBA" id="ARBA00022837"/>
    </source>
</evidence>
<feature type="signal peptide" evidence="4">
    <location>
        <begin position="1"/>
        <end position="23"/>
    </location>
</feature>
<protein>
    <submittedName>
        <fullName evidence="6">Alpha-1,2-mannosidase</fullName>
    </submittedName>
</protein>
<dbReference type="GO" id="GO:0006516">
    <property type="term" value="P:glycoprotein catabolic process"/>
    <property type="evidence" value="ECO:0007669"/>
    <property type="project" value="TreeGrafter"/>
</dbReference>
<feature type="domain" description="Glycosyl hydrolase family 92 N-terminal" evidence="5">
    <location>
        <begin position="43"/>
        <end position="250"/>
    </location>
</feature>
<evidence type="ECO:0000313" key="6">
    <source>
        <dbReference type="EMBL" id="GAL81899.1"/>
    </source>
</evidence>
<dbReference type="InterPro" id="IPR041371">
    <property type="entry name" value="GH92_N"/>
</dbReference>
<dbReference type="InterPro" id="IPR050883">
    <property type="entry name" value="PNGase"/>
</dbReference>
<dbReference type="PANTHER" id="PTHR12143">
    <property type="entry name" value="PEPTIDE N-GLYCANASE PNGASE -RELATED"/>
    <property type="match status" value="1"/>
</dbReference>
<keyword evidence="3" id="KW-0106">Calcium</keyword>
<comment type="cofactor">
    <cofactor evidence="1">
        <name>Ca(2+)</name>
        <dbReference type="ChEBI" id="CHEBI:29108"/>
    </cofactor>
</comment>
<dbReference type="Pfam" id="PF17678">
    <property type="entry name" value="Glyco_hydro_92N"/>
    <property type="match status" value="1"/>
</dbReference>
<dbReference type="GO" id="GO:0030246">
    <property type="term" value="F:carbohydrate binding"/>
    <property type="evidence" value="ECO:0007669"/>
    <property type="project" value="InterPro"/>
</dbReference>